<feature type="region of interest" description="Disordered" evidence="1">
    <location>
        <begin position="275"/>
        <end position="299"/>
    </location>
</feature>
<feature type="compositionally biased region" description="Basic residues" evidence="1">
    <location>
        <begin position="339"/>
        <end position="350"/>
    </location>
</feature>
<dbReference type="STRING" id="166423.A0A0N0BGW8"/>
<dbReference type="SUPFAM" id="SSF52058">
    <property type="entry name" value="L domain-like"/>
    <property type="match status" value="1"/>
</dbReference>
<accession>A0A0N0BGW8</accession>
<dbReference type="InterPro" id="IPR032675">
    <property type="entry name" value="LRR_dom_sf"/>
</dbReference>
<organism evidence="2 3">
    <name type="scientific">Melipona quadrifasciata</name>
    <dbReference type="NCBI Taxonomy" id="166423"/>
    <lineage>
        <taxon>Eukaryota</taxon>
        <taxon>Metazoa</taxon>
        <taxon>Ecdysozoa</taxon>
        <taxon>Arthropoda</taxon>
        <taxon>Hexapoda</taxon>
        <taxon>Insecta</taxon>
        <taxon>Pterygota</taxon>
        <taxon>Neoptera</taxon>
        <taxon>Endopterygota</taxon>
        <taxon>Hymenoptera</taxon>
        <taxon>Apocrita</taxon>
        <taxon>Aculeata</taxon>
        <taxon>Apoidea</taxon>
        <taxon>Anthophila</taxon>
        <taxon>Apidae</taxon>
        <taxon>Melipona</taxon>
    </lineage>
</organism>
<dbReference type="OrthoDB" id="416093at2759"/>
<evidence type="ECO:0000313" key="3">
    <source>
        <dbReference type="Proteomes" id="UP000053105"/>
    </source>
</evidence>
<evidence type="ECO:0000256" key="1">
    <source>
        <dbReference type="SAM" id="MobiDB-lite"/>
    </source>
</evidence>
<evidence type="ECO:0000313" key="2">
    <source>
        <dbReference type="EMBL" id="KOX75172.1"/>
    </source>
</evidence>
<dbReference type="Proteomes" id="UP000053105">
    <property type="component" value="Unassembled WGS sequence"/>
</dbReference>
<feature type="compositionally biased region" description="Low complexity" evidence="1">
    <location>
        <begin position="314"/>
        <end position="324"/>
    </location>
</feature>
<reference evidence="2 3" key="1">
    <citation type="submission" date="2015-07" db="EMBL/GenBank/DDBJ databases">
        <title>The genome of Melipona quadrifasciata.</title>
        <authorList>
            <person name="Pan H."/>
            <person name="Kapheim K."/>
        </authorList>
    </citation>
    <scope>NUCLEOTIDE SEQUENCE [LARGE SCALE GENOMIC DNA]</scope>
    <source>
        <strain evidence="2">0111107301</strain>
        <tissue evidence="2">Whole body</tissue>
    </source>
</reference>
<dbReference type="AlphaFoldDB" id="A0A0N0BGW8"/>
<feature type="region of interest" description="Disordered" evidence="1">
    <location>
        <begin position="314"/>
        <end position="356"/>
    </location>
</feature>
<keyword evidence="3" id="KW-1185">Reference proteome</keyword>
<name>A0A0N0BGW8_9HYME</name>
<dbReference type="Gene3D" id="3.80.10.10">
    <property type="entry name" value="Ribonuclease Inhibitor"/>
    <property type="match status" value="1"/>
</dbReference>
<feature type="compositionally biased region" description="Low complexity" evidence="1">
    <location>
        <begin position="285"/>
        <end position="297"/>
    </location>
</feature>
<proteinExistence type="predicted"/>
<gene>
    <name evidence="2" type="ORF">WN51_14319</name>
</gene>
<protein>
    <submittedName>
        <fullName evidence="2">Uncharacterized protein</fullName>
    </submittedName>
</protein>
<dbReference type="EMBL" id="KQ435771">
    <property type="protein sequence ID" value="KOX75172.1"/>
    <property type="molecule type" value="Genomic_DNA"/>
</dbReference>
<sequence>MEQTSSSDLQQFIEERDRVKAALMRSKTFYDTQGHSEPVDALQERFDDIRPLLDCFEAIQDRIIDIVEGTADKEAHEQCRVEFENVYYRLLGAIQERINTLRVSTTSSKARHSRLTFASSTTSETPLPEFDGYRGEWARFRDRFEFLITRNVSLSDLYRCFYLKQAQQQRGADHRTDEVSTAKPNLLSPIFDGSTDLIGDKLDLLTDLPNNLSNGEPLINNDAQETSRNVAEKEEVDIQDETTNAGVEVTHGTHDIVTSIDATTFLLGAYTRKPENLDDSDDQLNASSSSPANAGARRNARTFRTIANIAGDLTLTSPTATPTAHQSHYRGSPNQVKQSPKRKSARNRQQAHRDDRCQLNRLRTIGNTCSINSAIRSLESITRKEVLRDDNEHPRNRTDNIANVPRRHSKMKSVARRNYASAGIQPVARASATIETVPTTKLDSVNDRRRNSIADRATRVQRQPRFVRRVDKTFRGVIWLIAHDPSYNAFARIDTRTLRNMFFPRTFDLPNSTVNRIDSSAFLPLQNLHNFEPSKNRLHNLGAQLFSEPYGLNRLTLSGNSIATLKPLAFRDCSNSKELYPMRDSPRDLALLKTLDQVENRSSLYNSSFRNLDQLIGCEPLLPDIDDAHYANDSNIIKLTMMTPEARDNNYAGGFLAANYGKHHV</sequence>